<name>A0ABD6E837_9BILA</name>
<evidence type="ECO:0000313" key="1">
    <source>
        <dbReference type="EMBL" id="MFH4975786.1"/>
    </source>
</evidence>
<reference evidence="1 2" key="1">
    <citation type="submission" date="2024-08" db="EMBL/GenBank/DDBJ databases">
        <title>Gnathostoma spinigerum genome.</title>
        <authorList>
            <person name="Gonzalez-Bertolin B."/>
            <person name="Monzon S."/>
            <person name="Zaballos A."/>
            <person name="Jimenez P."/>
            <person name="Dekumyoy P."/>
            <person name="Varona S."/>
            <person name="Cuesta I."/>
            <person name="Sumanam S."/>
            <person name="Adisakwattana P."/>
            <person name="Gasser R.B."/>
            <person name="Hernandez-Gonzalez A."/>
            <person name="Young N.D."/>
            <person name="Perteguer M.J."/>
        </authorList>
    </citation>
    <scope>NUCLEOTIDE SEQUENCE [LARGE SCALE GENOMIC DNA]</scope>
    <source>
        <strain evidence="1">AL3</strain>
        <tissue evidence="1">Liver</tissue>
    </source>
</reference>
<dbReference type="EMBL" id="JBGFUD010001127">
    <property type="protein sequence ID" value="MFH4975786.1"/>
    <property type="molecule type" value="Genomic_DNA"/>
</dbReference>
<proteinExistence type="predicted"/>
<sequence>MTVQASAAIDDCTSLLNQTETLLEYVVNDNENITSQTASLQRHRRAVNTTRRQLEMRLRLQFIYDEWTAIVRSFNPKDAQEKINAELAAFEAITTEQDGLQVTINRLQIATGKLRFFEEHLTNAIDHITLYHRLPFWRKQKHSIITHHSAFLNSSYQRLTGIPVTGSVSGISLQ</sequence>
<organism evidence="1 2">
    <name type="scientific">Gnathostoma spinigerum</name>
    <dbReference type="NCBI Taxonomy" id="75299"/>
    <lineage>
        <taxon>Eukaryota</taxon>
        <taxon>Metazoa</taxon>
        <taxon>Ecdysozoa</taxon>
        <taxon>Nematoda</taxon>
        <taxon>Chromadorea</taxon>
        <taxon>Rhabditida</taxon>
        <taxon>Spirurina</taxon>
        <taxon>Gnathostomatomorpha</taxon>
        <taxon>Gnathostomatoidea</taxon>
        <taxon>Gnathostomatidae</taxon>
        <taxon>Gnathostoma</taxon>
    </lineage>
</organism>
<evidence type="ECO:0000313" key="2">
    <source>
        <dbReference type="Proteomes" id="UP001608902"/>
    </source>
</evidence>
<gene>
    <name evidence="1" type="ORF">AB6A40_002495</name>
</gene>
<keyword evidence="2" id="KW-1185">Reference proteome</keyword>
<protein>
    <submittedName>
        <fullName evidence="1">Uncharacterized protein</fullName>
    </submittedName>
</protein>
<dbReference type="Proteomes" id="UP001608902">
    <property type="component" value="Unassembled WGS sequence"/>
</dbReference>
<accession>A0ABD6E837</accession>
<dbReference type="AlphaFoldDB" id="A0ABD6E837"/>
<comment type="caution">
    <text evidence="1">The sequence shown here is derived from an EMBL/GenBank/DDBJ whole genome shotgun (WGS) entry which is preliminary data.</text>
</comment>